<feature type="transmembrane region" description="Helical" evidence="6">
    <location>
        <begin position="148"/>
        <end position="171"/>
    </location>
</feature>
<evidence type="ECO:0000256" key="4">
    <source>
        <dbReference type="ARBA" id="ARBA00022989"/>
    </source>
</evidence>
<evidence type="ECO:0000313" key="8">
    <source>
        <dbReference type="Proteomes" id="UP001592530"/>
    </source>
</evidence>
<evidence type="ECO:0000256" key="6">
    <source>
        <dbReference type="SAM" id="Phobius"/>
    </source>
</evidence>
<comment type="subcellular location">
    <subcellularLocation>
        <location evidence="1">Cell membrane</location>
        <topology evidence="1">Multi-pass membrane protein</topology>
    </subcellularLocation>
</comment>
<comment type="caution">
    <text evidence="7">The sequence shown here is derived from an EMBL/GenBank/DDBJ whole genome shotgun (WGS) entry which is preliminary data.</text>
</comment>
<gene>
    <name evidence="7" type="ORF">ACEZDB_11310</name>
</gene>
<evidence type="ECO:0000256" key="1">
    <source>
        <dbReference type="ARBA" id="ARBA00004651"/>
    </source>
</evidence>
<protein>
    <submittedName>
        <fullName evidence="7">MFS transporter</fullName>
    </submittedName>
</protein>
<dbReference type="Proteomes" id="UP001592530">
    <property type="component" value="Unassembled WGS sequence"/>
</dbReference>
<feature type="transmembrane region" description="Helical" evidence="6">
    <location>
        <begin position="280"/>
        <end position="300"/>
    </location>
</feature>
<keyword evidence="5 6" id="KW-0472">Membrane</keyword>
<dbReference type="EMBL" id="JBHEZY010000003">
    <property type="protein sequence ID" value="MFC1431236.1"/>
    <property type="molecule type" value="Genomic_DNA"/>
</dbReference>
<evidence type="ECO:0000256" key="2">
    <source>
        <dbReference type="ARBA" id="ARBA00022475"/>
    </source>
</evidence>
<dbReference type="RefSeq" id="WP_380551571.1">
    <property type="nucleotide sequence ID" value="NZ_JBHEZY010000003.1"/>
</dbReference>
<reference evidence="7 8" key="1">
    <citation type="submission" date="2024-09" db="EMBL/GenBank/DDBJ databases">
        <authorList>
            <person name="Lee S.D."/>
        </authorList>
    </citation>
    <scope>NUCLEOTIDE SEQUENCE [LARGE SCALE GENOMIC DNA]</scope>
    <source>
        <strain evidence="7 8">N1-3</strain>
    </source>
</reference>
<feature type="transmembrane region" description="Helical" evidence="6">
    <location>
        <begin position="110"/>
        <end position="136"/>
    </location>
</feature>
<keyword evidence="3 6" id="KW-0812">Transmembrane</keyword>
<evidence type="ECO:0000256" key="5">
    <source>
        <dbReference type="ARBA" id="ARBA00023136"/>
    </source>
</evidence>
<dbReference type="PANTHER" id="PTHR23513:SF17">
    <property type="entry name" value="MEMBRANE PROTEIN"/>
    <property type="match status" value="1"/>
</dbReference>
<evidence type="ECO:0000256" key="3">
    <source>
        <dbReference type="ARBA" id="ARBA00022692"/>
    </source>
</evidence>
<feature type="transmembrane region" description="Helical" evidence="6">
    <location>
        <begin position="83"/>
        <end position="104"/>
    </location>
</feature>
<dbReference type="InterPro" id="IPR011701">
    <property type="entry name" value="MFS"/>
</dbReference>
<feature type="transmembrane region" description="Helical" evidence="6">
    <location>
        <begin position="377"/>
        <end position="394"/>
    </location>
</feature>
<evidence type="ECO:0000313" key="7">
    <source>
        <dbReference type="EMBL" id="MFC1431236.1"/>
    </source>
</evidence>
<sequence>MSITRGAALFRLPDFRRLLRTRLLSQLSDGVFQVALASYVVFSPERQPSPGAIASAFAVMLLPFCLVGPFAGPLLDRWRRRQILLYGNLARLLLCLGTAALVLLQVPTPVFFGAALLVTGANRFVLAGLSAALPAVVPPPLLIGANALAPTLGTVATSIGGGSGLVVRLVLPSGAGANSALLVLAAAGYGCAALATATMAPDLLGPQRGQQAPERLRAVLAETARGLAAGLRHLVRDCRPAANALAAVTVCRFCYGLLLVLTLMLCRNTFAAPEDQAAGIRWLGLALAASAAGFFTAAVVTPWAGRRLGVNGWLVCCAALAAVLTPALGLFFAPVPVITAAYLLGLVTQGVKISTDTLVQTGVEDAYLGRVFAVYDVLYNAALVAAAALAALLMSPSGRSATVVLVAALLYAATALGYGLTVRHRVSPPPLAAPVPPRA</sequence>
<keyword evidence="4 6" id="KW-1133">Transmembrane helix</keyword>
<dbReference type="Gene3D" id="1.20.1250.20">
    <property type="entry name" value="MFS general substrate transporter like domains"/>
    <property type="match status" value="1"/>
</dbReference>
<name>A0ABV6WZ21_9ACTN</name>
<dbReference type="SUPFAM" id="SSF103473">
    <property type="entry name" value="MFS general substrate transporter"/>
    <property type="match status" value="1"/>
</dbReference>
<proteinExistence type="predicted"/>
<keyword evidence="2" id="KW-1003">Cell membrane</keyword>
<feature type="transmembrane region" description="Helical" evidence="6">
    <location>
        <begin position="312"/>
        <end position="333"/>
    </location>
</feature>
<accession>A0ABV6WZ21</accession>
<dbReference type="PANTHER" id="PTHR23513">
    <property type="entry name" value="INTEGRAL MEMBRANE EFFLUX PROTEIN-RELATED"/>
    <property type="match status" value="1"/>
</dbReference>
<feature type="transmembrane region" description="Helical" evidence="6">
    <location>
        <begin position="401"/>
        <end position="420"/>
    </location>
</feature>
<feature type="transmembrane region" description="Helical" evidence="6">
    <location>
        <begin position="52"/>
        <end position="71"/>
    </location>
</feature>
<feature type="transmembrane region" description="Helical" evidence="6">
    <location>
        <begin position="177"/>
        <end position="200"/>
    </location>
</feature>
<dbReference type="Pfam" id="PF07690">
    <property type="entry name" value="MFS_1"/>
    <property type="match status" value="1"/>
</dbReference>
<dbReference type="InterPro" id="IPR036259">
    <property type="entry name" value="MFS_trans_sf"/>
</dbReference>
<feature type="transmembrane region" description="Helical" evidence="6">
    <location>
        <begin position="21"/>
        <end position="40"/>
    </location>
</feature>
<feature type="transmembrane region" description="Helical" evidence="6">
    <location>
        <begin position="241"/>
        <end position="265"/>
    </location>
</feature>
<organism evidence="7 8">
    <name type="scientific">Streptacidiphilus alkalitolerans</name>
    <dbReference type="NCBI Taxonomy" id="3342712"/>
    <lineage>
        <taxon>Bacteria</taxon>
        <taxon>Bacillati</taxon>
        <taxon>Actinomycetota</taxon>
        <taxon>Actinomycetes</taxon>
        <taxon>Kitasatosporales</taxon>
        <taxon>Streptomycetaceae</taxon>
        <taxon>Streptacidiphilus</taxon>
    </lineage>
</organism>